<accession>A0ABU0GGS9</accession>
<evidence type="ECO:0000313" key="3">
    <source>
        <dbReference type="Proteomes" id="UP001240250"/>
    </source>
</evidence>
<protein>
    <submittedName>
        <fullName evidence="2">Uncharacterized protein</fullName>
    </submittedName>
</protein>
<sequence>MRETMASRVRVLPVVVTVLVLGLMVPPAAAAAEAPDEVATWFAHEAPRVAGDVLEERAVDIDPSAVRTSDFAVGEPVALHRWSQEFVDGESLEPLVVSGEWAAPLYRDGSVVGTIAATLETGSVRFSYVDDDADAGRALAAHPSAPVVQDPRLGGLLAVEQDGAVEDLSRGAGAALEEVGDIQELRSAVLEAHEPDLQAFPADGGSGGARDDGGLRAAAGLVLVVGGLAALTRQRSLGSVARRSKGRPVM</sequence>
<organism evidence="2 3">
    <name type="scientific">Cellulomonas iranensis</name>
    <dbReference type="NCBI Taxonomy" id="76862"/>
    <lineage>
        <taxon>Bacteria</taxon>
        <taxon>Bacillati</taxon>
        <taxon>Actinomycetota</taxon>
        <taxon>Actinomycetes</taxon>
        <taxon>Micrococcales</taxon>
        <taxon>Cellulomonadaceae</taxon>
        <taxon>Cellulomonas</taxon>
    </lineage>
</organism>
<keyword evidence="3" id="KW-1185">Reference proteome</keyword>
<name>A0ABU0GGS9_9CELL</name>
<dbReference type="Proteomes" id="UP001240250">
    <property type="component" value="Unassembled WGS sequence"/>
</dbReference>
<comment type="caution">
    <text evidence="2">The sequence shown here is derived from an EMBL/GenBank/DDBJ whole genome shotgun (WGS) entry which is preliminary data.</text>
</comment>
<keyword evidence="1" id="KW-0732">Signal</keyword>
<dbReference type="EMBL" id="JAUSVM010000001">
    <property type="protein sequence ID" value="MDQ0424298.1"/>
    <property type="molecule type" value="Genomic_DNA"/>
</dbReference>
<evidence type="ECO:0000256" key="1">
    <source>
        <dbReference type="SAM" id="SignalP"/>
    </source>
</evidence>
<proteinExistence type="predicted"/>
<gene>
    <name evidence="2" type="ORF">JO380_000679</name>
</gene>
<dbReference type="RefSeq" id="WP_070318815.1">
    <property type="nucleotide sequence ID" value="NZ_JAUSVM010000001.1"/>
</dbReference>
<evidence type="ECO:0000313" key="2">
    <source>
        <dbReference type="EMBL" id="MDQ0424298.1"/>
    </source>
</evidence>
<feature type="chain" id="PRO_5045645471" evidence="1">
    <location>
        <begin position="32"/>
        <end position="250"/>
    </location>
</feature>
<reference evidence="2 3" key="1">
    <citation type="submission" date="2023-07" db="EMBL/GenBank/DDBJ databases">
        <title>Sequencing the genomes of 1000 actinobacteria strains.</title>
        <authorList>
            <person name="Klenk H.-P."/>
        </authorList>
    </citation>
    <scope>NUCLEOTIDE SEQUENCE [LARGE SCALE GENOMIC DNA]</scope>
    <source>
        <strain evidence="2 3">DSM 14785</strain>
    </source>
</reference>
<feature type="signal peptide" evidence="1">
    <location>
        <begin position="1"/>
        <end position="31"/>
    </location>
</feature>